<organism evidence="1 2">
    <name type="scientific">Spirobacillus cienkowskii</name>
    <dbReference type="NCBI Taxonomy" id="495820"/>
    <lineage>
        <taxon>Bacteria</taxon>
        <taxon>Pseudomonadati</taxon>
        <taxon>Bdellovibrionota</taxon>
        <taxon>Oligoflexia</taxon>
        <taxon>Silvanigrellales</taxon>
        <taxon>Spirobacillus</taxon>
    </lineage>
</organism>
<sequence>MYIVTDNDEIQYIFNKSIDFKKINFLKVAYINDTEYYTFKFKNLDSDNPKLEYIENEEPIYFD</sequence>
<evidence type="ECO:0000313" key="2">
    <source>
        <dbReference type="Proteomes" id="UP000253934"/>
    </source>
</evidence>
<gene>
    <name evidence="1" type="ORF">DCC88_03880</name>
</gene>
<comment type="caution">
    <text evidence="1">The sequence shown here is derived from an EMBL/GenBank/DDBJ whole genome shotgun (WGS) entry which is preliminary data.</text>
</comment>
<accession>A0A369KY70</accession>
<name>A0A369KY70_9BACT</name>
<reference evidence="1" key="1">
    <citation type="submission" date="2018-04" db="EMBL/GenBank/DDBJ databases">
        <title>Draft genome sequence of the Candidatus Spirobacillus cienkowskii, a pathogen of freshwater Daphnia species, reconstructed from hemolymph metagenomic reads.</title>
        <authorList>
            <person name="Bresciani L."/>
            <person name="Lemos L.N."/>
            <person name="Wale N."/>
            <person name="Lin J.Y."/>
            <person name="Fernandes G.R."/>
            <person name="Duffy M.A."/>
            <person name="Rodrigues J.M."/>
        </authorList>
    </citation>
    <scope>NUCLEOTIDE SEQUENCE [LARGE SCALE GENOMIC DNA]</scope>
    <source>
        <strain evidence="1">Binning01</strain>
    </source>
</reference>
<dbReference type="EMBL" id="QOVW01000051">
    <property type="protein sequence ID" value="RDB36673.1"/>
    <property type="molecule type" value="Genomic_DNA"/>
</dbReference>
<keyword evidence="2" id="KW-1185">Reference proteome</keyword>
<evidence type="ECO:0000313" key="1">
    <source>
        <dbReference type="EMBL" id="RDB36673.1"/>
    </source>
</evidence>
<proteinExistence type="predicted"/>
<dbReference type="AlphaFoldDB" id="A0A369KY70"/>
<dbReference type="Proteomes" id="UP000253934">
    <property type="component" value="Unassembled WGS sequence"/>
</dbReference>
<protein>
    <submittedName>
        <fullName evidence="1">Uncharacterized protein</fullName>
    </submittedName>
</protein>